<dbReference type="GO" id="GO:0006261">
    <property type="term" value="P:DNA-templated DNA replication"/>
    <property type="evidence" value="ECO:0007669"/>
    <property type="project" value="TreeGrafter"/>
</dbReference>
<dbReference type="Proteomes" id="UP000232587">
    <property type="component" value="Unassembled WGS sequence"/>
</dbReference>
<keyword evidence="9" id="KW-1185">Reference proteome</keyword>
<evidence type="ECO:0000256" key="6">
    <source>
        <dbReference type="ARBA" id="ARBA00034754"/>
    </source>
</evidence>
<dbReference type="EC" id="2.7.7.7" evidence="1"/>
<dbReference type="InterPro" id="IPR008921">
    <property type="entry name" value="DNA_pol3_clamp-load_cplx_C"/>
</dbReference>
<keyword evidence="3" id="KW-0548">Nucleotidyltransferase</keyword>
<comment type="similarity">
    <text evidence="6">Belongs to the DNA polymerase HolA subunit family.</text>
</comment>
<keyword evidence="4" id="KW-0235">DNA replication</keyword>
<dbReference type="InterPro" id="IPR027417">
    <property type="entry name" value="P-loop_NTPase"/>
</dbReference>
<keyword evidence="5" id="KW-0239">DNA-directed DNA polymerase</keyword>
<dbReference type="InterPro" id="IPR005790">
    <property type="entry name" value="DNA_polIII_delta"/>
</dbReference>
<dbReference type="PANTHER" id="PTHR34388">
    <property type="entry name" value="DNA POLYMERASE III SUBUNIT DELTA"/>
    <property type="match status" value="1"/>
</dbReference>
<evidence type="ECO:0000313" key="8">
    <source>
        <dbReference type="EMBL" id="PKB19304.1"/>
    </source>
</evidence>
<evidence type="ECO:0000256" key="3">
    <source>
        <dbReference type="ARBA" id="ARBA00022695"/>
    </source>
</evidence>
<dbReference type="AlphaFoldDB" id="A0A2N0HK30"/>
<evidence type="ECO:0000256" key="2">
    <source>
        <dbReference type="ARBA" id="ARBA00022679"/>
    </source>
</evidence>
<dbReference type="PANTHER" id="PTHR34388:SF1">
    <property type="entry name" value="DNA POLYMERASE III SUBUNIT DELTA"/>
    <property type="match status" value="1"/>
</dbReference>
<dbReference type="NCBIfam" id="TIGR01128">
    <property type="entry name" value="holA"/>
    <property type="match status" value="1"/>
</dbReference>
<protein>
    <recommendedName>
        <fullName evidence="1">DNA-directed DNA polymerase</fullName>
        <ecNumber evidence="1">2.7.7.7</ecNumber>
    </recommendedName>
</protein>
<dbReference type="OrthoDB" id="9804983at2"/>
<dbReference type="EMBL" id="PHUF01000003">
    <property type="protein sequence ID" value="PKB19304.1"/>
    <property type="molecule type" value="Genomic_DNA"/>
</dbReference>
<organism evidence="8 9">
    <name type="scientific">Novosphingobium kunmingense</name>
    <dbReference type="NCBI Taxonomy" id="1211806"/>
    <lineage>
        <taxon>Bacteria</taxon>
        <taxon>Pseudomonadati</taxon>
        <taxon>Pseudomonadota</taxon>
        <taxon>Alphaproteobacteria</taxon>
        <taxon>Sphingomonadales</taxon>
        <taxon>Sphingomonadaceae</taxon>
        <taxon>Novosphingobium</taxon>
    </lineage>
</organism>
<evidence type="ECO:0000256" key="7">
    <source>
        <dbReference type="ARBA" id="ARBA00049244"/>
    </source>
</evidence>
<dbReference type="RefSeq" id="WP_100866791.1">
    <property type="nucleotide sequence ID" value="NZ_PHUF01000003.1"/>
</dbReference>
<comment type="catalytic activity">
    <reaction evidence="7">
        <text>DNA(n) + a 2'-deoxyribonucleoside 5'-triphosphate = DNA(n+1) + diphosphate</text>
        <dbReference type="Rhea" id="RHEA:22508"/>
        <dbReference type="Rhea" id="RHEA-COMP:17339"/>
        <dbReference type="Rhea" id="RHEA-COMP:17340"/>
        <dbReference type="ChEBI" id="CHEBI:33019"/>
        <dbReference type="ChEBI" id="CHEBI:61560"/>
        <dbReference type="ChEBI" id="CHEBI:173112"/>
        <dbReference type="EC" id="2.7.7.7"/>
    </reaction>
</comment>
<name>A0A2N0HK30_9SPHN</name>
<dbReference type="SUPFAM" id="SSF48019">
    <property type="entry name" value="post-AAA+ oligomerization domain-like"/>
    <property type="match status" value="1"/>
</dbReference>
<dbReference type="GO" id="GO:0009360">
    <property type="term" value="C:DNA polymerase III complex"/>
    <property type="evidence" value="ECO:0007669"/>
    <property type="project" value="TreeGrafter"/>
</dbReference>
<keyword evidence="2" id="KW-0808">Transferase</keyword>
<evidence type="ECO:0000256" key="5">
    <source>
        <dbReference type="ARBA" id="ARBA00022932"/>
    </source>
</evidence>
<dbReference type="SUPFAM" id="SSF52540">
    <property type="entry name" value="P-loop containing nucleoside triphosphate hydrolases"/>
    <property type="match status" value="1"/>
</dbReference>
<dbReference type="Gene3D" id="1.20.272.10">
    <property type="match status" value="1"/>
</dbReference>
<dbReference type="GO" id="GO:0003677">
    <property type="term" value="F:DNA binding"/>
    <property type="evidence" value="ECO:0007669"/>
    <property type="project" value="InterPro"/>
</dbReference>
<evidence type="ECO:0000256" key="1">
    <source>
        <dbReference type="ARBA" id="ARBA00012417"/>
    </source>
</evidence>
<evidence type="ECO:0000256" key="4">
    <source>
        <dbReference type="ARBA" id="ARBA00022705"/>
    </source>
</evidence>
<evidence type="ECO:0000313" key="9">
    <source>
        <dbReference type="Proteomes" id="UP000232587"/>
    </source>
</evidence>
<dbReference type="GO" id="GO:0003887">
    <property type="term" value="F:DNA-directed DNA polymerase activity"/>
    <property type="evidence" value="ECO:0007669"/>
    <property type="project" value="UniProtKB-KW"/>
</dbReference>
<accession>A0A2N0HK30</accession>
<sequence length="350" mass="37648">MKATQKDFKGLALRAAREARVFFFCGPDDSGAQDAAETIAGLLPEAGERVELAGSDLRKDPVRLGDEARSTSLFGDARHIWVRASGDEVHDAVETLLAGEAEACPVLIVASSATDKSRTAKLLANRPDALVAMFYPPDLRSMADTVRTMGDAAGLRLTGEQAERIARTVALDSRLAQSEVTKLALYLDASKEAPRTADNAALDAVTAGTDDDGFMSLVNAVLAGETAKVPGELARMRELGLNPVGLLLAFERRAAQLVQLAAKLGPRGNPVELIDAESQARRVFWKDKRDLITQLKAWRGRKLARLVDRLIDLHRQLLANSQNAELLLSQGLADIARAAAARPGGARRRD</sequence>
<proteinExistence type="inferred from homology"/>
<gene>
    <name evidence="8" type="ORF">B0I00_1535</name>
</gene>
<reference evidence="8 9" key="1">
    <citation type="submission" date="2017-11" db="EMBL/GenBank/DDBJ databases">
        <title>Genomic Encyclopedia of Type Strains, Phase III (KMG-III): the genomes of soil and plant-associated and newly described type strains.</title>
        <authorList>
            <person name="Whitman W."/>
        </authorList>
    </citation>
    <scope>NUCLEOTIDE SEQUENCE [LARGE SCALE GENOMIC DNA]</scope>
    <source>
        <strain evidence="8 9">CGMCC 1.12274</strain>
    </source>
</reference>
<comment type="caution">
    <text evidence="8">The sequence shown here is derived from an EMBL/GenBank/DDBJ whole genome shotgun (WGS) entry which is preliminary data.</text>
</comment>